<accession>A0ACB9K1Y1</accession>
<dbReference type="EMBL" id="CM042018">
    <property type="protein sequence ID" value="KAI3826321.1"/>
    <property type="molecule type" value="Genomic_DNA"/>
</dbReference>
<dbReference type="Proteomes" id="UP001056120">
    <property type="component" value="Linkage Group LG01"/>
</dbReference>
<protein>
    <submittedName>
        <fullName evidence="1">Uncharacterized protein</fullName>
    </submittedName>
</protein>
<reference evidence="1 2" key="2">
    <citation type="journal article" date="2022" name="Mol. Ecol. Resour.">
        <title>The genomes of chicory, endive, great burdock and yacon provide insights into Asteraceae paleo-polyploidization history and plant inulin production.</title>
        <authorList>
            <person name="Fan W."/>
            <person name="Wang S."/>
            <person name="Wang H."/>
            <person name="Wang A."/>
            <person name="Jiang F."/>
            <person name="Liu H."/>
            <person name="Zhao H."/>
            <person name="Xu D."/>
            <person name="Zhang Y."/>
        </authorList>
    </citation>
    <scope>NUCLEOTIDE SEQUENCE [LARGE SCALE GENOMIC DNA]</scope>
    <source>
        <strain evidence="2">cv. Yunnan</strain>
        <tissue evidence="1">Leaves</tissue>
    </source>
</reference>
<sequence length="89" mass="10226">MEISRGTRETKVSAGLTFWPSRYAKNIPIESRGFIILSVLNLHSGGIDDYHYYLVKATQQLMCNRDQNAIRCTHKEERSCILVCIYITS</sequence>
<organism evidence="1 2">
    <name type="scientific">Smallanthus sonchifolius</name>
    <dbReference type="NCBI Taxonomy" id="185202"/>
    <lineage>
        <taxon>Eukaryota</taxon>
        <taxon>Viridiplantae</taxon>
        <taxon>Streptophyta</taxon>
        <taxon>Embryophyta</taxon>
        <taxon>Tracheophyta</taxon>
        <taxon>Spermatophyta</taxon>
        <taxon>Magnoliopsida</taxon>
        <taxon>eudicotyledons</taxon>
        <taxon>Gunneridae</taxon>
        <taxon>Pentapetalae</taxon>
        <taxon>asterids</taxon>
        <taxon>campanulids</taxon>
        <taxon>Asterales</taxon>
        <taxon>Asteraceae</taxon>
        <taxon>Asteroideae</taxon>
        <taxon>Heliantheae alliance</taxon>
        <taxon>Millerieae</taxon>
        <taxon>Smallanthus</taxon>
    </lineage>
</organism>
<gene>
    <name evidence="1" type="ORF">L1987_00367</name>
</gene>
<comment type="caution">
    <text evidence="1">The sequence shown here is derived from an EMBL/GenBank/DDBJ whole genome shotgun (WGS) entry which is preliminary data.</text>
</comment>
<keyword evidence="2" id="KW-1185">Reference proteome</keyword>
<evidence type="ECO:0000313" key="1">
    <source>
        <dbReference type="EMBL" id="KAI3826321.1"/>
    </source>
</evidence>
<name>A0ACB9K1Y1_9ASTR</name>
<evidence type="ECO:0000313" key="2">
    <source>
        <dbReference type="Proteomes" id="UP001056120"/>
    </source>
</evidence>
<reference evidence="2" key="1">
    <citation type="journal article" date="2022" name="Mol. Ecol. Resour.">
        <title>The genomes of chicory, endive, great burdock and yacon provide insights into Asteraceae palaeo-polyploidization history and plant inulin production.</title>
        <authorList>
            <person name="Fan W."/>
            <person name="Wang S."/>
            <person name="Wang H."/>
            <person name="Wang A."/>
            <person name="Jiang F."/>
            <person name="Liu H."/>
            <person name="Zhao H."/>
            <person name="Xu D."/>
            <person name="Zhang Y."/>
        </authorList>
    </citation>
    <scope>NUCLEOTIDE SEQUENCE [LARGE SCALE GENOMIC DNA]</scope>
    <source>
        <strain evidence="2">cv. Yunnan</strain>
    </source>
</reference>
<proteinExistence type="predicted"/>